<gene>
    <name evidence="2" type="ORF">LLEC1_02191</name>
</gene>
<dbReference type="AlphaFoldDB" id="A0A179IJK8"/>
<dbReference type="InterPro" id="IPR044053">
    <property type="entry name" value="AsaB-like"/>
</dbReference>
<dbReference type="PANTHER" id="PTHR34598">
    <property type="entry name" value="BLL6449 PROTEIN"/>
    <property type="match status" value="1"/>
</dbReference>
<dbReference type="NCBIfam" id="NF041278">
    <property type="entry name" value="CmcJ_NvfI_EfuI"/>
    <property type="match status" value="1"/>
</dbReference>
<sequence>MLNDNQDKPGQTSDQVARLNYIKWRDVFRTEKPYEVLFSVPQGRERQNFDLEAGPEQIIHAARGHESQFNLDSHGFEFRRQPMELELFTRERIESRYFASVRSILQEAVGDDAEVVIFDWRLRSSDQSRTIHDLGVCAKHGTTSAVLLPVYAVHNDQSRLGAIKRVRYHMGDRADGLLRGRVRIINVWRPIRFAVEDFPLAVCDGSSVPPESLVSVDHVTRGYIGESYYPLYHASYRWYYLDKQTKDEVLLFKTFDNSNDAKAKCRYAWTLTQLLSSLGCPHTAFRSRKVGASHNPRESIEVRALVFTKD</sequence>
<comment type="caution">
    <text evidence="2">The sequence shown here is derived from an EMBL/GenBank/DDBJ whole genome shotgun (WGS) entry which is preliminary data.</text>
</comment>
<comment type="similarity">
    <text evidence="1">Belongs to the asaB hydroxylase/desaturase family.</text>
</comment>
<evidence type="ECO:0000256" key="1">
    <source>
        <dbReference type="ARBA" id="ARBA00023604"/>
    </source>
</evidence>
<evidence type="ECO:0000313" key="3">
    <source>
        <dbReference type="Proteomes" id="UP000243081"/>
    </source>
</evidence>
<name>A0A179IJK8_CORDF</name>
<protein>
    <recommendedName>
        <fullName evidence="4">Methyltransferase CmcJ</fullName>
    </recommendedName>
</protein>
<evidence type="ECO:0000313" key="2">
    <source>
        <dbReference type="EMBL" id="OAR01684.1"/>
    </source>
</evidence>
<organism evidence="2 3">
    <name type="scientific">Cordyceps confragosa</name>
    <name type="common">Lecanicillium lecanii</name>
    <dbReference type="NCBI Taxonomy" id="2714763"/>
    <lineage>
        <taxon>Eukaryota</taxon>
        <taxon>Fungi</taxon>
        <taxon>Dikarya</taxon>
        <taxon>Ascomycota</taxon>
        <taxon>Pezizomycotina</taxon>
        <taxon>Sordariomycetes</taxon>
        <taxon>Hypocreomycetidae</taxon>
        <taxon>Hypocreales</taxon>
        <taxon>Cordycipitaceae</taxon>
        <taxon>Akanthomyces</taxon>
    </lineage>
</organism>
<dbReference type="OrthoDB" id="412788at2759"/>
<accession>A0A179IJK8</accession>
<dbReference type="GO" id="GO:0016491">
    <property type="term" value="F:oxidoreductase activity"/>
    <property type="evidence" value="ECO:0007669"/>
    <property type="project" value="InterPro"/>
</dbReference>
<dbReference type="Proteomes" id="UP000243081">
    <property type="component" value="Unassembled WGS sequence"/>
</dbReference>
<reference evidence="2 3" key="1">
    <citation type="submission" date="2016-03" db="EMBL/GenBank/DDBJ databases">
        <title>Fine-scale spatial genetic structure of a fungal parasite of coffee scale insects.</title>
        <authorList>
            <person name="Jackson D."/>
            <person name="Zemenick K.A."/>
            <person name="Malloure B."/>
            <person name="Quandt C.A."/>
            <person name="James T.Y."/>
        </authorList>
    </citation>
    <scope>NUCLEOTIDE SEQUENCE [LARGE SCALE GENOMIC DNA]</scope>
    <source>
        <strain evidence="2 3">UM487</strain>
    </source>
</reference>
<proteinExistence type="inferred from homology"/>
<evidence type="ECO:0008006" key="4">
    <source>
        <dbReference type="Google" id="ProtNLM"/>
    </source>
</evidence>
<keyword evidence="3" id="KW-1185">Reference proteome</keyword>
<dbReference type="OMA" id="QRRFRII"/>
<dbReference type="EMBL" id="LUKN01001038">
    <property type="protein sequence ID" value="OAR01684.1"/>
    <property type="molecule type" value="Genomic_DNA"/>
</dbReference>
<dbReference type="PANTHER" id="PTHR34598:SF3">
    <property type="entry name" value="OXIDOREDUCTASE AN1597"/>
    <property type="match status" value="1"/>
</dbReference>